<evidence type="ECO:0000313" key="2">
    <source>
        <dbReference type="EMBL" id="VAW30107.1"/>
    </source>
</evidence>
<feature type="non-terminal residue" evidence="2">
    <location>
        <position position="538"/>
    </location>
</feature>
<keyword evidence="1" id="KW-0812">Transmembrane</keyword>
<feature type="transmembrane region" description="Helical" evidence="1">
    <location>
        <begin position="34"/>
        <end position="55"/>
    </location>
</feature>
<organism evidence="2">
    <name type="scientific">hydrothermal vent metagenome</name>
    <dbReference type="NCBI Taxonomy" id="652676"/>
    <lineage>
        <taxon>unclassified sequences</taxon>
        <taxon>metagenomes</taxon>
        <taxon>ecological metagenomes</taxon>
    </lineage>
</organism>
<reference evidence="2" key="1">
    <citation type="submission" date="2018-06" db="EMBL/GenBank/DDBJ databases">
        <authorList>
            <person name="Zhirakovskaya E."/>
        </authorList>
    </citation>
    <scope>NUCLEOTIDE SEQUENCE</scope>
</reference>
<dbReference type="EMBL" id="UOET01000475">
    <property type="protein sequence ID" value="VAW30107.1"/>
    <property type="molecule type" value="Genomic_DNA"/>
</dbReference>
<accession>A0A3B0UXD1</accession>
<sequence length="538" mass="61876">MTDRNIRGEQNETQNNSPVYLLLQKKKLRLKRTIFPILFTMLLGFVTNTATAQSWSQKFNLGITYSSSGKQSRLASVFNLLASNNNENVNSLRLQLSFEMHFSIVKSRDGQVILKYSGYNQNVTGNIFFRDFKVDSLLLPEKLAVEFLLYKNSRLTDTLYRTIFITGGQLDLPLTGDIHISELSVETKVNHVVYTSNNYKRFIQTASLINNYYGYTKIMQELPRLLMKTSGAQSSAARFFLNYVTLTRLENYIRWHNFSQLLHLPLRDPLNFEKTFGDILRMQIRMKTLSQQQLSENSLTNPANKEIFARGYVVLSIKAVNLSKEQQPYLAASFNEFARVFPDSEEGDIVSRVAAFYKQNINPGQASVSQEIYKYFIDAASLKIRQQSFVRALDFLANAAYFENRFPAVKRINEFDSCLIHARDGLASSYLKVARMASENNDRQLAGRYMAKAAQSLNAYNTKINSPKTPPCYLNYSREMFRMAEANLKQAHYHQTLSLLNAAYQACHNFSRIDSLRTVTCKRLLKHRLDISRQVLEQ</sequence>
<keyword evidence="1" id="KW-0472">Membrane</keyword>
<protein>
    <submittedName>
        <fullName evidence="2">Uncharacterized protein</fullName>
    </submittedName>
</protein>
<dbReference type="AlphaFoldDB" id="A0A3B0UXD1"/>
<keyword evidence="1" id="KW-1133">Transmembrane helix</keyword>
<name>A0A3B0UXD1_9ZZZZ</name>
<gene>
    <name evidence="2" type="ORF">MNBD_BACTEROID07-1006</name>
</gene>
<proteinExistence type="predicted"/>
<evidence type="ECO:0000256" key="1">
    <source>
        <dbReference type="SAM" id="Phobius"/>
    </source>
</evidence>